<evidence type="ECO:0000256" key="1">
    <source>
        <dbReference type="ARBA" id="ARBA00006479"/>
    </source>
</evidence>
<dbReference type="EMBL" id="DTLI01000071">
    <property type="protein sequence ID" value="HHS51807.1"/>
    <property type="molecule type" value="Genomic_DNA"/>
</dbReference>
<proteinExistence type="inferred from homology"/>
<evidence type="ECO:0000313" key="2">
    <source>
        <dbReference type="EMBL" id="HHS51807.1"/>
    </source>
</evidence>
<comment type="caution">
    <text evidence="2">The sequence shown here is derived from an EMBL/GenBank/DDBJ whole genome shotgun (WGS) entry which is preliminary data.</text>
</comment>
<protein>
    <submittedName>
        <fullName evidence="2">ROK family protein</fullName>
    </submittedName>
</protein>
<dbReference type="PANTHER" id="PTHR18964">
    <property type="entry name" value="ROK (REPRESSOR, ORF, KINASE) FAMILY"/>
    <property type="match status" value="1"/>
</dbReference>
<dbReference type="SUPFAM" id="SSF53067">
    <property type="entry name" value="Actin-like ATPase domain"/>
    <property type="match status" value="1"/>
</dbReference>
<comment type="similarity">
    <text evidence="1">Belongs to the ROK (NagC/XylR) family.</text>
</comment>
<dbReference type="Pfam" id="PF00480">
    <property type="entry name" value="ROK"/>
    <property type="match status" value="1"/>
</dbReference>
<dbReference type="InterPro" id="IPR000600">
    <property type="entry name" value="ROK"/>
</dbReference>
<dbReference type="AlphaFoldDB" id="A0A7C6A8R8"/>
<reference evidence="2" key="1">
    <citation type="journal article" date="2020" name="mSystems">
        <title>Genome- and Community-Level Interaction Insights into Carbon Utilization and Element Cycling Functions of Hydrothermarchaeota in Hydrothermal Sediment.</title>
        <authorList>
            <person name="Zhou Z."/>
            <person name="Liu Y."/>
            <person name="Xu W."/>
            <person name="Pan J."/>
            <person name="Luo Z.H."/>
            <person name="Li M."/>
        </authorList>
    </citation>
    <scope>NUCLEOTIDE SEQUENCE [LARGE SCALE GENOMIC DNA]</scope>
    <source>
        <strain evidence="2">SpSt-876</strain>
    </source>
</reference>
<organism evidence="2">
    <name type="scientific">candidate division WOR-3 bacterium</name>
    <dbReference type="NCBI Taxonomy" id="2052148"/>
    <lineage>
        <taxon>Bacteria</taxon>
        <taxon>Bacteria division WOR-3</taxon>
    </lineage>
</organism>
<accession>A0A7C6A8R8</accession>
<dbReference type="InterPro" id="IPR043129">
    <property type="entry name" value="ATPase_NBD"/>
</dbReference>
<dbReference type="PANTHER" id="PTHR18964:SF149">
    <property type="entry name" value="BIFUNCTIONAL UDP-N-ACETYLGLUCOSAMINE 2-EPIMERASE_N-ACETYLMANNOSAMINE KINASE"/>
    <property type="match status" value="1"/>
</dbReference>
<dbReference type="Gene3D" id="3.30.420.40">
    <property type="match status" value="2"/>
</dbReference>
<name>A0A7C6A8R8_UNCW3</name>
<sequence>MSIRLSGTNQASIRLSNRPFVEKTRLGRRIIGRPKPNSFPLRKVSIGIDLGGTNIKFGLVKDGKIIQRLTILTKAMEGPKSVITRIIKGINSLASLTPPCVVGIGVAGLIDHKRGIVHFSPNLPNWQDIPIKDWLCDEIKIPIFVGNDANAFVLGEYCFGAGKGKDSVFGITLGTGVGGGMILNGRLWLGENQAASEIGHTTINLSGPRCKCGNRGCLERYVGADYIVARTKRRLKTEKSEILKKFLEARQLTPKAIADAARQGDQLARSIIEETGNYIGVGLANVISLLDPTIIIIGGGVSGFGKLLLDSIQKTTNERIMNFPKRSIKIVLSKLKNDAGILGASQFAEFIR</sequence>
<gene>
    <name evidence="2" type="ORF">ENW73_02925</name>
</gene>